<keyword evidence="3" id="KW-1185">Reference proteome</keyword>
<evidence type="ECO:0000313" key="2">
    <source>
        <dbReference type="EMBL" id="GIM29075.1"/>
    </source>
</evidence>
<protein>
    <recommendedName>
        <fullName evidence="1">AAA+ ATPase domain-containing protein</fullName>
    </recommendedName>
</protein>
<comment type="caution">
    <text evidence="2">The sequence shown here is derived from an EMBL/GenBank/DDBJ whole genome shotgun (WGS) entry which is preliminary data.</text>
</comment>
<dbReference type="AlphaFoldDB" id="A0A919RYV8"/>
<dbReference type="InterPro" id="IPR008533">
    <property type="entry name" value="DUF815"/>
</dbReference>
<dbReference type="Pfam" id="PF05673">
    <property type="entry name" value="DUF815"/>
    <property type="match status" value="1"/>
</dbReference>
<evidence type="ECO:0000259" key="1">
    <source>
        <dbReference type="SMART" id="SM00382"/>
    </source>
</evidence>
<dbReference type="Proteomes" id="UP000679179">
    <property type="component" value="Unassembled WGS sequence"/>
</dbReference>
<dbReference type="InterPro" id="IPR027417">
    <property type="entry name" value="P-loop_NTPase"/>
</dbReference>
<dbReference type="SMART" id="SM00382">
    <property type="entry name" value="AAA"/>
    <property type="match status" value="1"/>
</dbReference>
<dbReference type="InterPro" id="IPR003593">
    <property type="entry name" value="AAA+_ATPase"/>
</dbReference>
<feature type="domain" description="AAA+ ATPase" evidence="1">
    <location>
        <begin position="242"/>
        <end position="359"/>
    </location>
</feature>
<dbReference type="CDD" id="cd00009">
    <property type="entry name" value="AAA"/>
    <property type="match status" value="1"/>
</dbReference>
<dbReference type="EMBL" id="BOPZ01000013">
    <property type="protein sequence ID" value="GIM29075.1"/>
    <property type="molecule type" value="Genomic_DNA"/>
</dbReference>
<evidence type="ECO:0000313" key="3">
    <source>
        <dbReference type="Proteomes" id="UP000679179"/>
    </source>
</evidence>
<dbReference type="Gene3D" id="3.40.50.300">
    <property type="entry name" value="P-loop containing nucleotide triphosphate hydrolases"/>
    <property type="match status" value="1"/>
</dbReference>
<reference evidence="2" key="1">
    <citation type="submission" date="2021-03" db="EMBL/GenBank/DDBJ databases">
        <title>Taxonomic study of Clostridium polyendosporum from meadow-gley soil under rice.</title>
        <authorList>
            <person name="Kobayashi H."/>
            <person name="Tanizawa Y."/>
            <person name="Yagura M."/>
        </authorList>
    </citation>
    <scope>NUCLEOTIDE SEQUENCE</scope>
    <source>
        <strain evidence="2">JCM 30710</strain>
    </source>
</reference>
<sequence>MVKNKITDIKFALDSLSVYRGLLKDNVINKFNLLLEYIINDNRDLSSIINKYNDFYYSLVSSNSTNTFKSYVINCILFDDNVFSRSAEIKNFNEIDDCIKKAVDHDLLCLQKVALLSAGDIKDHLEETNPHWSFETDIIASLPTWDFKDYEINYSGIYDIFENFNRSEYWSLCTKDVADFYKLNGTGIFAKYKGFIWERQDGFGNLKGIASPDPIRIADLIGYNSEREIIIKNTLNFLNGYPSNNILLYGERGTGKSSTVKAILNEYYDRGLRIIELPIMLLPDFPQIIKIIKDRPQKFIVFIDDLAFGDNEESYTALKAILEGGLESRPKNTVIYATSNRRHLIKERFSDRQDEVHASDTIQEKLSLSDRFGITVTYLSPDRNKYIEIVEGLVKNRGLIIDKEHLKKEAQLWEMRYNGRSPRTAKQFVDWLEGQLSEIDK</sequence>
<organism evidence="2 3">
    <name type="scientific">Clostridium polyendosporum</name>
    <dbReference type="NCBI Taxonomy" id="69208"/>
    <lineage>
        <taxon>Bacteria</taxon>
        <taxon>Bacillati</taxon>
        <taxon>Bacillota</taxon>
        <taxon>Clostridia</taxon>
        <taxon>Eubacteriales</taxon>
        <taxon>Clostridiaceae</taxon>
        <taxon>Clostridium</taxon>
    </lineage>
</organism>
<gene>
    <name evidence="2" type="ORF">CPJCM30710_17410</name>
</gene>
<dbReference type="PANTHER" id="PTHR42935">
    <property type="entry name" value="SLR0930 PROTEIN"/>
    <property type="match status" value="1"/>
</dbReference>
<name>A0A919RYV8_9CLOT</name>
<dbReference type="PANTHER" id="PTHR42935:SF1">
    <property type="entry name" value="SLR0930 PROTEIN"/>
    <property type="match status" value="1"/>
</dbReference>
<dbReference type="SUPFAM" id="SSF52540">
    <property type="entry name" value="P-loop containing nucleoside triphosphate hydrolases"/>
    <property type="match status" value="1"/>
</dbReference>
<accession>A0A919RYV8</accession>
<dbReference type="RefSeq" id="WP_212903791.1">
    <property type="nucleotide sequence ID" value="NZ_BOPZ01000013.1"/>
</dbReference>
<proteinExistence type="predicted"/>